<keyword evidence="3" id="KW-0732">Signal</keyword>
<keyword evidence="4" id="KW-0378">Hydrolase</keyword>
<dbReference type="STRING" id="695850.A0A067CI98"/>
<dbReference type="EMBL" id="KK583202">
    <property type="protein sequence ID" value="KDO30208.1"/>
    <property type="molecule type" value="Genomic_DNA"/>
</dbReference>
<dbReference type="RefSeq" id="XP_012199024.1">
    <property type="nucleotide sequence ID" value="XM_012343634.1"/>
</dbReference>
<dbReference type="PANTHER" id="PTHR34043:SF3">
    <property type="entry name" value="ALPHA_BETA-HYDROLASES SUPERFAMILY PROTEIN"/>
    <property type="match status" value="1"/>
</dbReference>
<sequence length="462" mass="52584">MEATRDPVIFIHGVFGWGNKSPLYGYMPNYWPVKALHEVNPNHHIVDVGKASSDHDRACEAFYQVYGGQVDYGEKHSCSMGHLRFGATYPKETAMHPTWSSANPVHLLGHSYGATTAIELYQLLCQDAFGVGSDHTWVKSIISISGPLTGSTLTNLMSADLERPMPVLSGGHVAVMGIGLWWKVQNFIFPRLKGIYDLGLDQWMNQTGWDMFYSTMNRVHTSKDLALYDLLPDYRVQRNKQLVHMDKVHLFSIVTNAKDQHHVPLREWALGIALVVLLYRRKKLWPTRITRCSLCLTVLALVYSRLQRLDYSKARTSLWGLMWLIRKRTEKMGEDALYDGFNSDHWVHNDGIVNTYSQLYPRVDGPDATTKRDAAVHEDLSRSASHLSIDLEKHCEDDGELQRGRWHTYHLEKNHLCGTHFDGQAKALYINLFRILNQHYAHDGALSFTDSSSSRGSDTESP</sequence>
<dbReference type="AlphaFoldDB" id="A0A067CI98"/>
<comment type="subcellular location">
    <subcellularLocation>
        <location evidence="1">Secreted</location>
    </subcellularLocation>
</comment>
<accession>A0A067CI98</accession>
<dbReference type="VEuPathDB" id="FungiDB:SPRG_19769"/>
<dbReference type="GO" id="GO:0016787">
    <property type="term" value="F:hydrolase activity"/>
    <property type="evidence" value="ECO:0007669"/>
    <property type="project" value="UniProtKB-KW"/>
</dbReference>
<gene>
    <name evidence="7" type="ORF">SPRG_19769</name>
</gene>
<dbReference type="Pfam" id="PF24708">
    <property type="entry name" value="Lip_C"/>
    <property type="match status" value="1"/>
</dbReference>
<keyword evidence="5" id="KW-0443">Lipid metabolism</keyword>
<dbReference type="Gene3D" id="3.40.50.1820">
    <property type="entry name" value="alpha/beta hydrolase"/>
    <property type="match status" value="1"/>
</dbReference>
<dbReference type="InterPro" id="IPR029058">
    <property type="entry name" value="AB_hydrolase_fold"/>
</dbReference>
<organism evidence="7 8">
    <name type="scientific">Saprolegnia parasitica (strain CBS 223.65)</name>
    <dbReference type="NCBI Taxonomy" id="695850"/>
    <lineage>
        <taxon>Eukaryota</taxon>
        <taxon>Sar</taxon>
        <taxon>Stramenopiles</taxon>
        <taxon>Oomycota</taxon>
        <taxon>Saprolegniomycetes</taxon>
        <taxon>Saprolegniales</taxon>
        <taxon>Saprolegniaceae</taxon>
        <taxon>Saprolegnia</taxon>
    </lineage>
</organism>
<reference evidence="7 8" key="1">
    <citation type="journal article" date="2013" name="PLoS Genet.">
        <title>Distinctive expansion of potential virulence genes in the genome of the oomycete fish pathogen Saprolegnia parasitica.</title>
        <authorList>
            <person name="Jiang R.H."/>
            <person name="de Bruijn I."/>
            <person name="Haas B.J."/>
            <person name="Belmonte R."/>
            <person name="Lobach L."/>
            <person name="Christie J."/>
            <person name="van den Ackerveken G."/>
            <person name="Bottin A."/>
            <person name="Bulone V."/>
            <person name="Diaz-Moreno S.M."/>
            <person name="Dumas B."/>
            <person name="Fan L."/>
            <person name="Gaulin E."/>
            <person name="Govers F."/>
            <person name="Grenville-Briggs L.J."/>
            <person name="Horner N.R."/>
            <person name="Levin J.Z."/>
            <person name="Mammella M."/>
            <person name="Meijer H.J."/>
            <person name="Morris P."/>
            <person name="Nusbaum C."/>
            <person name="Oome S."/>
            <person name="Phillips A.J."/>
            <person name="van Rooyen D."/>
            <person name="Rzeszutek E."/>
            <person name="Saraiva M."/>
            <person name="Secombes C.J."/>
            <person name="Seidl M.F."/>
            <person name="Snel B."/>
            <person name="Stassen J.H."/>
            <person name="Sykes S."/>
            <person name="Tripathy S."/>
            <person name="van den Berg H."/>
            <person name="Vega-Arreguin J.C."/>
            <person name="Wawra S."/>
            <person name="Young S.K."/>
            <person name="Zeng Q."/>
            <person name="Dieguez-Uribeondo J."/>
            <person name="Russ C."/>
            <person name="Tyler B.M."/>
            <person name="van West P."/>
        </authorList>
    </citation>
    <scope>NUCLEOTIDE SEQUENCE [LARGE SCALE GENOMIC DNA]</scope>
    <source>
        <strain evidence="7 8">CBS 223.65</strain>
    </source>
</reference>
<dbReference type="Proteomes" id="UP000030745">
    <property type="component" value="Unassembled WGS sequence"/>
</dbReference>
<dbReference type="GO" id="GO:0005576">
    <property type="term" value="C:extracellular region"/>
    <property type="evidence" value="ECO:0007669"/>
    <property type="project" value="UniProtKB-SubCell"/>
</dbReference>
<proteinExistence type="predicted"/>
<feature type="domain" description="Lipase-like C-terminal" evidence="6">
    <location>
        <begin position="5"/>
        <end position="239"/>
    </location>
</feature>
<evidence type="ECO:0000256" key="2">
    <source>
        <dbReference type="ARBA" id="ARBA00022525"/>
    </source>
</evidence>
<evidence type="ECO:0000256" key="3">
    <source>
        <dbReference type="ARBA" id="ARBA00022729"/>
    </source>
</evidence>
<keyword evidence="8" id="KW-1185">Reference proteome</keyword>
<dbReference type="InterPro" id="IPR056304">
    <property type="entry name" value="Lip-like_C"/>
</dbReference>
<evidence type="ECO:0000313" key="7">
    <source>
        <dbReference type="EMBL" id="KDO30208.1"/>
    </source>
</evidence>
<name>A0A067CI98_SAPPC</name>
<evidence type="ECO:0000256" key="1">
    <source>
        <dbReference type="ARBA" id="ARBA00004613"/>
    </source>
</evidence>
<protein>
    <recommendedName>
        <fullName evidence="6">Lipase-like C-terminal domain-containing protein</fullName>
    </recommendedName>
</protein>
<keyword evidence="2" id="KW-0964">Secreted</keyword>
<dbReference type="SUPFAM" id="SSF53474">
    <property type="entry name" value="alpha/beta-Hydrolases"/>
    <property type="match status" value="1"/>
</dbReference>
<evidence type="ECO:0000259" key="6">
    <source>
        <dbReference type="Pfam" id="PF24708"/>
    </source>
</evidence>
<evidence type="ECO:0000256" key="5">
    <source>
        <dbReference type="ARBA" id="ARBA00023098"/>
    </source>
</evidence>
<dbReference type="GeneID" id="24141052"/>
<dbReference type="KEGG" id="spar:SPRG_19769"/>
<evidence type="ECO:0000256" key="4">
    <source>
        <dbReference type="ARBA" id="ARBA00022801"/>
    </source>
</evidence>
<dbReference type="GO" id="GO:0006629">
    <property type="term" value="P:lipid metabolic process"/>
    <property type="evidence" value="ECO:0007669"/>
    <property type="project" value="UniProtKB-KW"/>
</dbReference>
<dbReference type="PANTHER" id="PTHR34043">
    <property type="entry name" value="ALPHA/BETA-HYDROLASES SUPERFAMILY PROTEIN"/>
    <property type="match status" value="1"/>
</dbReference>
<dbReference type="OrthoDB" id="206848at2759"/>
<evidence type="ECO:0000313" key="8">
    <source>
        <dbReference type="Proteomes" id="UP000030745"/>
    </source>
</evidence>